<dbReference type="EMBL" id="QGEG01000002">
    <property type="protein sequence ID" value="PWL38356.1"/>
    <property type="molecule type" value="Genomic_DNA"/>
</dbReference>
<dbReference type="Proteomes" id="UP000245762">
    <property type="component" value="Unassembled WGS sequence"/>
</dbReference>
<protein>
    <recommendedName>
        <fullName evidence="3">Lipocalin-like domain-containing protein</fullName>
    </recommendedName>
</protein>
<evidence type="ECO:0000313" key="2">
    <source>
        <dbReference type="Proteomes" id="UP000245762"/>
    </source>
</evidence>
<sequence>MREILLFFLILFFWGCEETSLVEEDLHHLNGYWEITEVTFQDGAEKNYTVNPSVDFIQLKGTKGYRKKVQPKFDGTFSTSDDAEVFEVFAINKGFTLQYKNSLSEREEKLVQLDSISFSVRSEDGILYSYKRFEPISIPK</sequence>
<organism evidence="1 2">
    <name type="scientific">Flagellimonas aquimarina</name>
    <dbReference type="NCBI Taxonomy" id="2201895"/>
    <lineage>
        <taxon>Bacteria</taxon>
        <taxon>Pseudomonadati</taxon>
        <taxon>Bacteroidota</taxon>
        <taxon>Flavobacteriia</taxon>
        <taxon>Flavobacteriales</taxon>
        <taxon>Flavobacteriaceae</taxon>
        <taxon>Flagellimonas</taxon>
    </lineage>
</organism>
<dbReference type="AlphaFoldDB" id="A0A316KXG2"/>
<dbReference type="RefSeq" id="WP_109662237.1">
    <property type="nucleotide sequence ID" value="NZ_QGEG01000002.1"/>
</dbReference>
<evidence type="ECO:0008006" key="3">
    <source>
        <dbReference type="Google" id="ProtNLM"/>
    </source>
</evidence>
<name>A0A316KXG2_9FLAO</name>
<reference evidence="1 2" key="1">
    <citation type="submission" date="2018-05" db="EMBL/GenBank/DDBJ databases">
        <title>Complete genome sequence of Flagellimonas aquimarina ECD12 isolated from seaweed Ecklonia cava.</title>
        <authorList>
            <person name="Choi S."/>
            <person name="Seong C."/>
        </authorList>
    </citation>
    <scope>NUCLEOTIDE SEQUENCE [LARGE SCALE GENOMIC DNA]</scope>
    <source>
        <strain evidence="1 2">ECD12</strain>
    </source>
</reference>
<proteinExistence type="predicted"/>
<evidence type="ECO:0000313" key="1">
    <source>
        <dbReference type="EMBL" id="PWL38356.1"/>
    </source>
</evidence>
<accession>A0A316KXG2</accession>
<gene>
    <name evidence="1" type="ORF">DKG77_08775</name>
</gene>
<dbReference type="OrthoDB" id="1143855at2"/>
<comment type="caution">
    <text evidence="1">The sequence shown here is derived from an EMBL/GenBank/DDBJ whole genome shotgun (WGS) entry which is preliminary data.</text>
</comment>
<keyword evidence="2" id="KW-1185">Reference proteome</keyword>